<feature type="domain" description="Smr" evidence="1">
    <location>
        <begin position="103"/>
        <end position="165"/>
    </location>
</feature>
<evidence type="ECO:0000313" key="2">
    <source>
        <dbReference type="EMBL" id="AQY22481.1"/>
    </source>
</evidence>
<proteinExistence type="predicted"/>
<dbReference type="InterPro" id="IPR002625">
    <property type="entry name" value="Smr_dom"/>
</dbReference>
<evidence type="ECO:0000313" key="3">
    <source>
        <dbReference type="Proteomes" id="UP000189883"/>
    </source>
</evidence>
<sequence>MKIGDNVSVIDDDLWGIVTSIHGNEVVFRDEYHFTHRYPKHLLTLRDASLYEQTPIVQKPEANQTSRPPRKKNQHLILDLHFDQLVNNPDHYDSFERLFIQKQKLEETLDFCKFNKIKKLEIIHGIGDGVLQKLVFDTLKSKTNIEFEESDFFYHQSGSVMVNFI</sequence>
<dbReference type="AlphaFoldDB" id="A0A1S7DTU3"/>
<gene>
    <name evidence="2" type="ORF">AB406_1537</name>
</gene>
<dbReference type="EMBL" id="CP011859">
    <property type="protein sequence ID" value="AQY22481.1"/>
    <property type="molecule type" value="Genomic_DNA"/>
</dbReference>
<dbReference type="Proteomes" id="UP000189883">
    <property type="component" value="Chromosome"/>
</dbReference>
<accession>A0A1S7DTU3</accession>
<protein>
    <submittedName>
        <fullName evidence="2">Smr protein/muts2</fullName>
    </submittedName>
</protein>
<dbReference type="PROSITE" id="PS50828">
    <property type="entry name" value="SMR"/>
    <property type="match status" value="1"/>
</dbReference>
<dbReference type="Pfam" id="PF01713">
    <property type="entry name" value="Smr"/>
    <property type="match status" value="1"/>
</dbReference>
<name>A0A1S7DTU3_RIEAN</name>
<dbReference type="RefSeq" id="WP_079207660.1">
    <property type="nucleotide sequence ID" value="NZ_CP011859.1"/>
</dbReference>
<organism evidence="2 3">
    <name type="scientific">Riemerella anatipestifer</name>
    <name type="common">Moraxella anatipestifer</name>
    <dbReference type="NCBI Taxonomy" id="34085"/>
    <lineage>
        <taxon>Bacteria</taxon>
        <taxon>Pseudomonadati</taxon>
        <taxon>Bacteroidota</taxon>
        <taxon>Flavobacteriia</taxon>
        <taxon>Flavobacteriales</taxon>
        <taxon>Weeksellaceae</taxon>
        <taxon>Riemerella</taxon>
    </lineage>
</organism>
<dbReference type="Gene3D" id="3.30.1370.110">
    <property type="match status" value="1"/>
</dbReference>
<evidence type="ECO:0000259" key="1">
    <source>
        <dbReference type="PROSITE" id="PS50828"/>
    </source>
</evidence>
<reference evidence="2 3" key="1">
    <citation type="submission" date="2015-06" db="EMBL/GenBank/DDBJ databases">
        <title>R. anatipestifer strain HXb2 is the most virulent strain so far, and the genome sequence would help us uncover the pathogenesis.</title>
        <authorList>
            <person name="Hu Q."/>
            <person name="Qi J."/>
            <person name="Bo H."/>
            <person name="Liu G."/>
            <person name="Tao M."/>
            <person name="Ding Y."/>
            <person name="Xue Y."/>
        </authorList>
    </citation>
    <scope>NUCLEOTIDE SEQUENCE [LARGE SCALE GENOMIC DNA]</scope>
    <source>
        <strain evidence="2 3">HXb2</strain>
    </source>
</reference>
<dbReference type="InterPro" id="IPR036063">
    <property type="entry name" value="Smr_dom_sf"/>
</dbReference>